<evidence type="ECO:0000313" key="4">
    <source>
        <dbReference type="Proteomes" id="UP001316384"/>
    </source>
</evidence>
<reference evidence="3 4" key="1">
    <citation type="submission" date="2022-07" db="EMBL/GenBank/DDBJ databases">
        <title>Novel species in genus cellulomonas.</title>
        <authorList>
            <person name="Ye L."/>
        </authorList>
    </citation>
    <scope>NUCLEOTIDE SEQUENCE [LARGE SCALE GENOMIC DNA]</scope>
    <source>
        <strain evidence="4">zg-B89</strain>
    </source>
</reference>
<gene>
    <name evidence="3" type="ORF">NP048_15105</name>
</gene>
<dbReference type="EMBL" id="CP101987">
    <property type="protein sequence ID" value="UUI71105.1"/>
    <property type="molecule type" value="Genomic_DNA"/>
</dbReference>
<dbReference type="Proteomes" id="UP001316384">
    <property type="component" value="Chromosome"/>
</dbReference>
<feature type="chain" id="PRO_5045779112" description="Secreted protein" evidence="2">
    <location>
        <begin position="22"/>
        <end position="165"/>
    </location>
</feature>
<keyword evidence="2" id="KW-0732">Signal</keyword>
<evidence type="ECO:0000256" key="1">
    <source>
        <dbReference type="SAM" id="MobiDB-lite"/>
    </source>
</evidence>
<dbReference type="RefSeq" id="WP_227576442.1">
    <property type="nucleotide sequence ID" value="NZ_CP101987.1"/>
</dbReference>
<protein>
    <recommendedName>
        <fullName evidence="5">Secreted protein</fullName>
    </recommendedName>
</protein>
<name>A0ABY5KL87_9CELL</name>
<dbReference type="PROSITE" id="PS51257">
    <property type="entry name" value="PROKAR_LIPOPROTEIN"/>
    <property type="match status" value="1"/>
</dbReference>
<keyword evidence="4" id="KW-1185">Reference proteome</keyword>
<evidence type="ECO:0008006" key="5">
    <source>
        <dbReference type="Google" id="ProtNLM"/>
    </source>
</evidence>
<feature type="signal peptide" evidence="2">
    <location>
        <begin position="1"/>
        <end position="21"/>
    </location>
</feature>
<feature type="region of interest" description="Disordered" evidence="1">
    <location>
        <begin position="23"/>
        <end position="50"/>
    </location>
</feature>
<proteinExistence type="predicted"/>
<sequence length="165" mass="16330">MRSRRRLAVVPFLLLALGACSQGTTPEPQDDAPDMGAPTIEGRGDTELPTPEDQQAVLEDSGDATSVVTALLAAGASESGQVTGAQAGSHVLRVVCTSSDGGPVTVTVTAGDSELTSYSAPCVPVFQGGTTMADSDAFEVPAGDLGISVTAAAESTVAVGLVPAG</sequence>
<evidence type="ECO:0000313" key="3">
    <source>
        <dbReference type="EMBL" id="UUI71105.1"/>
    </source>
</evidence>
<organism evidence="3 4">
    <name type="scientific">Cellulomonas xiejunii</name>
    <dbReference type="NCBI Taxonomy" id="2968083"/>
    <lineage>
        <taxon>Bacteria</taxon>
        <taxon>Bacillati</taxon>
        <taxon>Actinomycetota</taxon>
        <taxon>Actinomycetes</taxon>
        <taxon>Micrococcales</taxon>
        <taxon>Cellulomonadaceae</taxon>
        <taxon>Cellulomonas</taxon>
    </lineage>
</organism>
<evidence type="ECO:0000256" key="2">
    <source>
        <dbReference type="SAM" id="SignalP"/>
    </source>
</evidence>
<accession>A0ABY5KL87</accession>